<comment type="caution">
    <text evidence="2">The sequence shown here is derived from an EMBL/GenBank/DDBJ whole genome shotgun (WGS) entry which is preliminary data.</text>
</comment>
<dbReference type="InterPro" id="IPR027434">
    <property type="entry name" value="Homing_endonucl"/>
</dbReference>
<name>A0A1G2DUD4_9BACT</name>
<dbReference type="AlphaFoldDB" id="A0A1G2DUD4"/>
<evidence type="ECO:0000259" key="1">
    <source>
        <dbReference type="PROSITE" id="PS50819"/>
    </source>
</evidence>
<dbReference type="Proteomes" id="UP000178106">
    <property type="component" value="Unassembled WGS sequence"/>
</dbReference>
<proteinExistence type="predicted"/>
<dbReference type="GO" id="GO:0004519">
    <property type="term" value="F:endonuclease activity"/>
    <property type="evidence" value="ECO:0007669"/>
    <property type="project" value="InterPro"/>
</dbReference>
<dbReference type="GO" id="GO:0016539">
    <property type="term" value="P:intein-mediated protein splicing"/>
    <property type="evidence" value="ECO:0007669"/>
    <property type="project" value="InterPro"/>
</dbReference>
<dbReference type="InterPro" id="IPR004042">
    <property type="entry name" value="Intein_endonuc_central"/>
</dbReference>
<reference evidence="2 3" key="1">
    <citation type="journal article" date="2016" name="Nat. Commun.">
        <title>Thousands of microbial genomes shed light on interconnected biogeochemical processes in an aquifer system.</title>
        <authorList>
            <person name="Anantharaman K."/>
            <person name="Brown C.T."/>
            <person name="Hug L.A."/>
            <person name="Sharon I."/>
            <person name="Castelle C.J."/>
            <person name="Probst A.J."/>
            <person name="Thomas B.C."/>
            <person name="Singh A."/>
            <person name="Wilkins M.J."/>
            <person name="Karaoz U."/>
            <person name="Brodie E.L."/>
            <person name="Williams K.H."/>
            <person name="Hubbard S.S."/>
            <person name="Banfield J.F."/>
        </authorList>
    </citation>
    <scope>NUCLEOTIDE SEQUENCE [LARGE SCALE GENOMIC DNA]</scope>
</reference>
<protein>
    <recommendedName>
        <fullName evidence="1">DOD-type homing endonuclease domain-containing protein</fullName>
    </recommendedName>
</protein>
<dbReference type="Pfam" id="PF14528">
    <property type="entry name" value="LAGLIDADG_3"/>
    <property type="match status" value="1"/>
</dbReference>
<evidence type="ECO:0000313" key="3">
    <source>
        <dbReference type="Proteomes" id="UP000178106"/>
    </source>
</evidence>
<dbReference type="EMBL" id="MHLU01000149">
    <property type="protein sequence ID" value="OGZ17146.1"/>
    <property type="molecule type" value="Genomic_DNA"/>
</dbReference>
<sequence length="220" mass="25750">MAYVLGYLYADGSMEDASYLRGKYVRVSSTDKETILMIKKILDSEHTIVESSPSRGKKQYLLRIGNTPLYDSLIEIGLYPNKSLTIKIPSVPDEFFSDFVRGYFDGDGCVSLYRTKGILGQEIINKLTIIFTSGSFDFLHELCNTLHTRLNLRQQKVYRGDRSFQLRYATEDSVKLFEFLFAKCGQDQYYLQRKFEIFKYYFQKKPKRVTEEIEKIFQKT</sequence>
<dbReference type="InterPro" id="IPR004860">
    <property type="entry name" value="LAGLIDADG_dom"/>
</dbReference>
<dbReference type="InterPro" id="IPR006142">
    <property type="entry name" value="INTEIN"/>
</dbReference>
<feature type="domain" description="DOD-type homing endonuclease" evidence="1">
    <location>
        <begin position="4"/>
        <end position="146"/>
    </location>
</feature>
<dbReference type="PROSITE" id="PS50819">
    <property type="entry name" value="INTEIN_ENDONUCLEASE"/>
    <property type="match status" value="1"/>
</dbReference>
<dbReference type="PRINTS" id="PR00379">
    <property type="entry name" value="INTEIN"/>
</dbReference>
<dbReference type="Gene3D" id="3.10.28.10">
    <property type="entry name" value="Homing endonucleases"/>
    <property type="match status" value="1"/>
</dbReference>
<organism evidence="2 3">
    <name type="scientific">Candidatus Lloydbacteria bacterium RIFOXYC12_FULL_46_25</name>
    <dbReference type="NCBI Taxonomy" id="1798670"/>
    <lineage>
        <taxon>Bacteria</taxon>
        <taxon>Candidatus Lloydiibacteriota</taxon>
    </lineage>
</organism>
<dbReference type="SUPFAM" id="SSF55608">
    <property type="entry name" value="Homing endonucleases"/>
    <property type="match status" value="2"/>
</dbReference>
<accession>A0A1G2DUD4</accession>
<evidence type="ECO:0000313" key="2">
    <source>
        <dbReference type="EMBL" id="OGZ17146.1"/>
    </source>
</evidence>
<gene>
    <name evidence="2" type="ORF">A2494_03685</name>
</gene>